<evidence type="ECO:0000313" key="8">
    <source>
        <dbReference type="Ensembl" id="ENSMGAP00000014383.2"/>
    </source>
</evidence>
<dbReference type="Bgee" id="ENSMGAG00000013608">
    <property type="expression patterns" value="Expressed in gonad"/>
</dbReference>
<dbReference type="Ensembl" id="ENSMGAT00000015317.2">
    <property type="protein sequence ID" value="ENSMGAP00000014383.2"/>
    <property type="gene ID" value="ENSMGAG00000013608.2"/>
</dbReference>
<protein>
    <recommendedName>
        <fullName evidence="7">Mab-21-like HhH/H2TH-like domain-containing protein</fullName>
    </recommendedName>
</protein>
<dbReference type="Pfam" id="PF20266">
    <property type="entry name" value="Mab-21_C"/>
    <property type="match status" value="1"/>
</dbReference>
<keyword evidence="6" id="KW-0472">Membrane</keyword>
<keyword evidence="9" id="KW-1185">Reference proteome</keyword>
<evidence type="ECO:0000259" key="7">
    <source>
        <dbReference type="Pfam" id="PF20266"/>
    </source>
</evidence>
<evidence type="ECO:0000313" key="9">
    <source>
        <dbReference type="Proteomes" id="UP000001645"/>
    </source>
</evidence>
<keyword evidence="3" id="KW-0812">Transmembrane</keyword>
<dbReference type="PANTHER" id="PTHR10656">
    <property type="entry name" value="CELL FATE DETERMINING PROTEIN MAB21-RELATED"/>
    <property type="match status" value="1"/>
</dbReference>
<sequence length="372" mass="42794">MSDTFYPVPECLIEVGSTFEGWCPVRNVPVFCLLVPLLAPRGHTFHLDLGSTEKVPATDSCIRVELECTCGREQEMSMLCFLHTSAKQLKRQCPSLLHSLCTNSYLDAEKTARCFRELIKNAWKCMHVSEFTMEIDTVKSRRSCRLHVRDLNKRIFYVEFVFGVQQDDTDIFLSSHEIVFRHTPSTAWPQSCVVAEKKFFQYIANHAQGGNFYLRYLQLCAYLMAGLKFTIYDLKTVIMHLLTTIPLERWHGKDFLLRMDDILNYLHCCVEEKRLDHFIIGNDMMPEEIILLQEFRASPPLNMFQHILNSGVARRKLSLLNMCCRNASGFLTNCNVHSPDSTLLKKSSRDPVLTLALPLLAELWPNKCRAAA</sequence>
<evidence type="ECO:0000256" key="2">
    <source>
        <dbReference type="ARBA" id="ARBA00005554"/>
    </source>
</evidence>
<evidence type="ECO:0000256" key="1">
    <source>
        <dbReference type="ARBA" id="ARBA00004479"/>
    </source>
</evidence>
<evidence type="ECO:0000256" key="5">
    <source>
        <dbReference type="ARBA" id="ARBA00022989"/>
    </source>
</evidence>
<dbReference type="SMART" id="SM01265">
    <property type="entry name" value="Mab-21"/>
    <property type="match status" value="1"/>
</dbReference>
<name>G1NLI3_MELGA</name>
<dbReference type="InterPro" id="IPR026250">
    <property type="entry name" value="ITPRIP-like"/>
</dbReference>
<keyword evidence="5" id="KW-1133">Transmembrane helix</keyword>
<dbReference type="AlphaFoldDB" id="G1NLI3"/>
<dbReference type="InParanoid" id="G1NLI3"/>
<organism evidence="8 9">
    <name type="scientific">Meleagris gallopavo</name>
    <name type="common">Wild turkey</name>
    <dbReference type="NCBI Taxonomy" id="9103"/>
    <lineage>
        <taxon>Eukaryota</taxon>
        <taxon>Metazoa</taxon>
        <taxon>Chordata</taxon>
        <taxon>Craniata</taxon>
        <taxon>Vertebrata</taxon>
        <taxon>Euteleostomi</taxon>
        <taxon>Archelosauria</taxon>
        <taxon>Archosauria</taxon>
        <taxon>Dinosauria</taxon>
        <taxon>Saurischia</taxon>
        <taxon>Theropoda</taxon>
        <taxon>Coelurosauria</taxon>
        <taxon>Aves</taxon>
        <taxon>Neognathae</taxon>
        <taxon>Galloanserae</taxon>
        <taxon>Galliformes</taxon>
        <taxon>Phasianidae</taxon>
        <taxon>Meleagridinae</taxon>
        <taxon>Meleagris</taxon>
    </lineage>
</organism>
<reference evidence="8" key="1">
    <citation type="journal article" date="2010" name="PLoS Biol.">
        <title>Multi-platform next-generation sequencing of the domestic turkey (Meleagris gallopavo): genome assembly and analysis.</title>
        <authorList>
            <person name="Dalloul R.A."/>
            <person name="Long J.A."/>
            <person name="Zimin A.V."/>
            <person name="Aslam L."/>
            <person name="Beal K."/>
            <person name="Blomberg L.A."/>
            <person name="Bouffard P."/>
            <person name="Burt D.W."/>
            <person name="Crasta O."/>
            <person name="Crooijmans R.P."/>
            <person name="Cooper K."/>
            <person name="Coulombe R.A."/>
            <person name="De S."/>
            <person name="Delany M.E."/>
            <person name="Dodgson J.B."/>
            <person name="Dong J.J."/>
            <person name="Evans C."/>
            <person name="Frederickson K.M."/>
            <person name="Flicek P."/>
            <person name="Florea L."/>
            <person name="Folkerts O."/>
            <person name="Groenen M.A."/>
            <person name="Harkins T.T."/>
            <person name="Herrero J."/>
            <person name="Hoffmann S."/>
            <person name="Megens H.J."/>
            <person name="Jiang A."/>
            <person name="de Jong P."/>
            <person name="Kaiser P."/>
            <person name="Kim H."/>
            <person name="Kim K.W."/>
            <person name="Kim S."/>
            <person name="Langenberger D."/>
            <person name="Lee M.K."/>
            <person name="Lee T."/>
            <person name="Mane S."/>
            <person name="Marcais G."/>
            <person name="Marz M."/>
            <person name="McElroy A.P."/>
            <person name="Modise T."/>
            <person name="Nefedov M."/>
            <person name="Notredame C."/>
            <person name="Paton I.R."/>
            <person name="Payne W.S."/>
            <person name="Pertea G."/>
            <person name="Prickett D."/>
            <person name="Puiu D."/>
            <person name="Qioa D."/>
            <person name="Raineri E."/>
            <person name="Ruffier M."/>
            <person name="Salzberg S.L."/>
            <person name="Schatz M.C."/>
            <person name="Scheuring C."/>
            <person name="Schmidt C.J."/>
            <person name="Schroeder S."/>
            <person name="Searle S.M."/>
            <person name="Smith E.J."/>
            <person name="Smith J."/>
            <person name="Sonstegard T.S."/>
            <person name="Stadler P.F."/>
            <person name="Tafer H."/>
            <person name="Tu Z.J."/>
            <person name="Van Tassell C.P."/>
            <person name="Vilella A.J."/>
            <person name="Williams K.P."/>
            <person name="Yorke J.A."/>
            <person name="Zhang L."/>
            <person name="Zhang H.B."/>
            <person name="Zhang X."/>
            <person name="Zhang Y."/>
            <person name="Reed K.M."/>
        </authorList>
    </citation>
    <scope>NUCLEOTIDE SEQUENCE [LARGE SCALE GENOMIC DNA]</scope>
</reference>
<reference evidence="8" key="2">
    <citation type="submission" date="2025-08" db="UniProtKB">
        <authorList>
            <consortium name="Ensembl"/>
        </authorList>
    </citation>
    <scope>IDENTIFICATION</scope>
</reference>
<comment type="subcellular location">
    <subcellularLocation>
        <location evidence="1">Membrane</location>
        <topology evidence="1">Single-pass type I membrane protein</topology>
    </subcellularLocation>
</comment>
<dbReference type="PANTHER" id="PTHR10656:SF40">
    <property type="entry name" value="INOSITOL 1,4,5-TRISPHOSPHATE RECEPTOR-INTERACTING PROTEIN-LIKE 1"/>
    <property type="match status" value="1"/>
</dbReference>
<evidence type="ECO:0000256" key="3">
    <source>
        <dbReference type="ARBA" id="ARBA00022692"/>
    </source>
</evidence>
<dbReference type="GeneTree" id="ENSGT01030000235253"/>
<reference evidence="8" key="3">
    <citation type="submission" date="2025-09" db="UniProtKB">
        <authorList>
            <consortium name="Ensembl"/>
        </authorList>
    </citation>
    <scope>IDENTIFICATION</scope>
</reference>
<dbReference type="InterPro" id="IPR046906">
    <property type="entry name" value="Mab-21_HhH/H2TH-like"/>
</dbReference>
<evidence type="ECO:0000256" key="6">
    <source>
        <dbReference type="ARBA" id="ARBA00023136"/>
    </source>
</evidence>
<dbReference type="HOGENOM" id="CLU_025485_0_0_1"/>
<proteinExistence type="inferred from homology"/>
<dbReference type="Proteomes" id="UP000001645">
    <property type="component" value="Unplaced"/>
</dbReference>
<dbReference type="PRINTS" id="PR02107">
    <property type="entry name" value="INOS145TPRIP"/>
</dbReference>
<keyword evidence="4" id="KW-0732">Signal</keyword>
<dbReference type="InterPro" id="IPR024810">
    <property type="entry name" value="MAB21L/cGLR"/>
</dbReference>
<accession>G1NLI3</accession>
<comment type="similarity">
    <text evidence="2">Belongs to the ITPRIP family.</text>
</comment>
<feature type="domain" description="Mab-21-like HhH/H2TH-like" evidence="7">
    <location>
        <begin position="228"/>
        <end position="280"/>
    </location>
</feature>
<dbReference type="GO" id="GO:0016020">
    <property type="term" value="C:membrane"/>
    <property type="evidence" value="ECO:0007669"/>
    <property type="project" value="UniProtKB-SubCell"/>
</dbReference>
<dbReference type="Gene3D" id="1.10.1410.40">
    <property type="match status" value="1"/>
</dbReference>
<evidence type="ECO:0000256" key="4">
    <source>
        <dbReference type="ARBA" id="ARBA00022729"/>
    </source>
</evidence>